<gene>
    <name evidence="1" type="ORF">GCM10023195_29870</name>
</gene>
<protein>
    <submittedName>
        <fullName evidence="1">Uncharacterized protein</fullName>
    </submittedName>
</protein>
<organism evidence="1 2">
    <name type="scientific">Actinoallomurus liliacearum</name>
    <dbReference type="NCBI Taxonomy" id="1080073"/>
    <lineage>
        <taxon>Bacteria</taxon>
        <taxon>Bacillati</taxon>
        <taxon>Actinomycetota</taxon>
        <taxon>Actinomycetes</taxon>
        <taxon>Streptosporangiales</taxon>
        <taxon>Thermomonosporaceae</taxon>
        <taxon>Actinoallomurus</taxon>
    </lineage>
</organism>
<accession>A0ABP8TIL8</accession>
<sequence length="118" mass="12504">MIDNEYLDEGAPLALLNDGGDLEIPVTVAGGCCVDLNSAGPPSAAVLTCLLDSTVTIGGDVPSEIRAALMRIPVPPLFNASSWLCHHRPLVFHAGAAKIGDINMRYLPRFGVIFPDYD</sequence>
<dbReference type="EMBL" id="BAABHJ010000007">
    <property type="protein sequence ID" value="GAA4607773.1"/>
    <property type="molecule type" value="Genomic_DNA"/>
</dbReference>
<evidence type="ECO:0000313" key="1">
    <source>
        <dbReference type="EMBL" id="GAA4607773.1"/>
    </source>
</evidence>
<proteinExistence type="predicted"/>
<name>A0ABP8TIL8_9ACTN</name>
<dbReference type="Proteomes" id="UP001500212">
    <property type="component" value="Unassembled WGS sequence"/>
</dbReference>
<keyword evidence="2" id="KW-1185">Reference proteome</keyword>
<evidence type="ECO:0000313" key="2">
    <source>
        <dbReference type="Proteomes" id="UP001500212"/>
    </source>
</evidence>
<comment type="caution">
    <text evidence="1">The sequence shown here is derived from an EMBL/GenBank/DDBJ whole genome shotgun (WGS) entry which is preliminary data.</text>
</comment>
<dbReference type="RefSeq" id="WP_345353899.1">
    <property type="nucleotide sequence ID" value="NZ_BAABHJ010000007.1"/>
</dbReference>
<reference evidence="2" key="1">
    <citation type="journal article" date="2019" name="Int. J. Syst. Evol. Microbiol.">
        <title>The Global Catalogue of Microorganisms (GCM) 10K type strain sequencing project: providing services to taxonomists for standard genome sequencing and annotation.</title>
        <authorList>
            <consortium name="The Broad Institute Genomics Platform"/>
            <consortium name="The Broad Institute Genome Sequencing Center for Infectious Disease"/>
            <person name="Wu L."/>
            <person name="Ma J."/>
        </authorList>
    </citation>
    <scope>NUCLEOTIDE SEQUENCE [LARGE SCALE GENOMIC DNA]</scope>
    <source>
        <strain evidence="2">JCM 17938</strain>
    </source>
</reference>